<keyword evidence="6" id="KW-0675">Receptor</keyword>
<organism>
    <name type="scientific">Culex quinquefasciatus</name>
    <name type="common">Southern house mosquito</name>
    <name type="synonym">Culex pungens</name>
    <dbReference type="NCBI Taxonomy" id="7176"/>
    <lineage>
        <taxon>Eukaryota</taxon>
        <taxon>Metazoa</taxon>
        <taxon>Ecdysozoa</taxon>
        <taxon>Arthropoda</taxon>
        <taxon>Hexapoda</taxon>
        <taxon>Insecta</taxon>
        <taxon>Pterygota</taxon>
        <taxon>Neoptera</taxon>
        <taxon>Endopterygota</taxon>
        <taxon>Diptera</taxon>
        <taxon>Nematocera</taxon>
        <taxon>Culicoidea</taxon>
        <taxon>Culicidae</taxon>
        <taxon>Culicinae</taxon>
        <taxon>Culicini</taxon>
        <taxon>Culex</taxon>
        <taxon>Culex</taxon>
    </lineage>
</organism>
<evidence type="ECO:0000256" key="7">
    <source>
        <dbReference type="ARBA" id="ARBA00023180"/>
    </source>
</evidence>
<evidence type="ECO:0000256" key="1">
    <source>
        <dbReference type="ARBA" id="ARBA00004651"/>
    </source>
</evidence>
<dbReference type="VEuPathDB" id="VectorBase:CQUJHB020448"/>
<comment type="subcellular location">
    <subcellularLocation>
        <location evidence="1">Cell membrane</location>
        <topology evidence="1">Multi-pass membrane protein</topology>
    </subcellularLocation>
</comment>
<evidence type="ECO:0000256" key="8">
    <source>
        <dbReference type="SAM" id="Phobius"/>
    </source>
</evidence>
<dbReference type="AlphaFoldDB" id="B0XJV9"/>
<sequence>MAYSGRILTIFTLVTCFASTVAVRYSLVNYIVATINHLAAAETAVPKVVFYDLSPRNPFHDGLLGRVIRDPRLDSSVSRIVISCGANMEQTGYLPAKPTLIVLQGDVFFCINRLAKHLRAFSSSTKVLVLVTSEEQAFFYKQLVLPLLFYIVVVMEERLFASNRFFSLNGIPITIIERPLHRCKLFTATLVRSTASLMNTTVLAVLHSCHRSSTFCYEMVMIDNSVDFDCTYYSMRSSQERNFETLATTMTSSEVVLIPSSPLSIIDLFFIPFDWKVWVVLSVLIGILEIIHLMYSSTFRNDPFLFIVCGFQKHDLNQTTRREKLILLALVVFMFFMTNAYSTKLIELLINRPSSHPIRTLQALVDSGIKIKSNTQVNSYLSKHHILGNSTVVSNESVFNMDMVHAHVVVRETAVGVLPMYYDHKHRMFRYNILDQTLNTVVYKFRLLKRSPLLEAFQLVCAALIEAGIKDYLTSLAYPSLQKLGIMHTEVDEMLHFADLTPAWMGLLGGLIIAGVAFGLELALFKIVKK</sequence>
<feature type="transmembrane region" description="Helical" evidence="8">
    <location>
        <begin position="325"/>
        <end position="342"/>
    </location>
</feature>
<dbReference type="FunCoup" id="B0XJV9">
    <property type="interactions" value="49"/>
</dbReference>
<dbReference type="KEGG" id="cqu:CpipJ_CPIJ019679"/>
<evidence type="ECO:0000256" key="2">
    <source>
        <dbReference type="ARBA" id="ARBA00022475"/>
    </source>
</evidence>
<evidence type="ECO:0000313" key="11">
    <source>
        <dbReference type="Proteomes" id="UP000002320"/>
    </source>
</evidence>
<gene>
    <name evidence="10" type="primary">6053934</name>
    <name evidence="9" type="ORF">CpipJ_CPIJ019679</name>
</gene>
<dbReference type="HOGENOM" id="CLU_018838_0_0_1"/>
<dbReference type="OrthoDB" id="7744623at2759"/>
<feature type="transmembrane region" description="Helical" evidence="8">
    <location>
        <begin position="277"/>
        <end position="295"/>
    </location>
</feature>
<dbReference type="PANTHER" id="PTHR42643:SF41">
    <property type="entry name" value="IONOTROPIC RECEPTOR 20A-RELATED"/>
    <property type="match status" value="1"/>
</dbReference>
<dbReference type="GO" id="GO:0005886">
    <property type="term" value="C:plasma membrane"/>
    <property type="evidence" value="ECO:0007669"/>
    <property type="project" value="UniProtKB-SubCell"/>
</dbReference>
<keyword evidence="4 8" id="KW-1133">Transmembrane helix</keyword>
<reference evidence="9" key="1">
    <citation type="submission" date="2007-03" db="EMBL/GenBank/DDBJ databases">
        <title>Annotation of Culex pipiens quinquefasciatus.</title>
        <authorList>
            <consortium name="The Broad Institute Genome Sequencing Platform"/>
            <person name="Atkinson P.W."/>
            <person name="Hemingway J."/>
            <person name="Christensen B.M."/>
            <person name="Higgs S."/>
            <person name="Kodira C."/>
            <person name="Hannick L."/>
            <person name="Megy K."/>
            <person name="O'Leary S."/>
            <person name="Pearson M."/>
            <person name="Haas B.J."/>
            <person name="Mauceli E."/>
            <person name="Wortman J.R."/>
            <person name="Lee N.H."/>
            <person name="Guigo R."/>
            <person name="Stanke M."/>
            <person name="Alvarado L."/>
            <person name="Amedeo P."/>
            <person name="Antoine C.H."/>
            <person name="Arensburger P."/>
            <person name="Bidwell S.L."/>
            <person name="Crawford M."/>
            <person name="Camaro F."/>
            <person name="Devon K."/>
            <person name="Engels R."/>
            <person name="Hammond M."/>
            <person name="Howarth C."/>
            <person name="Koehrsen M."/>
            <person name="Lawson D."/>
            <person name="Montgomery P."/>
            <person name="Nene V."/>
            <person name="Nusbaum C."/>
            <person name="Puiu D."/>
            <person name="Romero-Severson J."/>
            <person name="Severson D.W."/>
            <person name="Shumway M."/>
            <person name="Sisk P."/>
            <person name="Stolte C."/>
            <person name="Zeng Q."/>
            <person name="Eisenstadt E."/>
            <person name="Fraser-Liggett C."/>
            <person name="Strausberg R."/>
            <person name="Galagan J."/>
            <person name="Birren B."/>
            <person name="Collins F.H."/>
        </authorList>
    </citation>
    <scope>NUCLEOTIDE SEQUENCE [LARGE SCALE GENOMIC DNA]</scope>
    <source>
        <strain evidence="9">JHB</strain>
    </source>
</reference>
<dbReference type="InParanoid" id="B0XJV9"/>
<dbReference type="EnsemblMetazoa" id="CPIJ019679-RA">
    <property type="protein sequence ID" value="CPIJ019679-PA"/>
    <property type="gene ID" value="CPIJ019679"/>
</dbReference>
<name>B0XJV9_CULQU</name>
<evidence type="ECO:0000313" key="10">
    <source>
        <dbReference type="EnsemblMetazoa" id="CPIJ019679-PA"/>
    </source>
</evidence>
<dbReference type="EMBL" id="DS233624">
    <property type="protein sequence ID" value="EDS30838.1"/>
    <property type="molecule type" value="Genomic_DNA"/>
</dbReference>
<feature type="transmembrane region" description="Helical" evidence="8">
    <location>
        <begin position="503"/>
        <end position="525"/>
    </location>
</feature>
<dbReference type="InterPro" id="IPR052192">
    <property type="entry name" value="Insect_Ionotropic_Sensory_Rcpt"/>
</dbReference>
<evidence type="ECO:0000256" key="6">
    <source>
        <dbReference type="ARBA" id="ARBA00023170"/>
    </source>
</evidence>
<evidence type="ECO:0000313" key="9">
    <source>
        <dbReference type="EMBL" id="EDS30838.1"/>
    </source>
</evidence>
<dbReference type="VEuPathDB" id="VectorBase:CPIJ019679"/>
<proteinExistence type="predicted"/>
<dbReference type="Proteomes" id="UP000002320">
    <property type="component" value="Unassembled WGS sequence"/>
</dbReference>
<keyword evidence="2" id="KW-1003">Cell membrane</keyword>
<accession>B0XJV9</accession>
<dbReference type="PANTHER" id="PTHR42643">
    <property type="entry name" value="IONOTROPIC RECEPTOR 20A-RELATED"/>
    <property type="match status" value="1"/>
</dbReference>
<evidence type="ECO:0008006" key="12">
    <source>
        <dbReference type="Google" id="ProtNLM"/>
    </source>
</evidence>
<protein>
    <recommendedName>
        <fullName evidence="12">Ionotropic glutamate receptor C-terminal domain-containing protein</fullName>
    </recommendedName>
</protein>
<evidence type="ECO:0000256" key="3">
    <source>
        <dbReference type="ARBA" id="ARBA00022692"/>
    </source>
</evidence>
<reference evidence="10" key="2">
    <citation type="submission" date="2021-02" db="UniProtKB">
        <authorList>
            <consortium name="EnsemblMetazoa"/>
        </authorList>
    </citation>
    <scope>IDENTIFICATION</scope>
    <source>
        <strain evidence="10">JHB</strain>
    </source>
</reference>
<evidence type="ECO:0000256" key="4">
    <source>
        <dbReference type="ARBA" id="ARBA00022989"/>
    </source>
</evidence>
<evidence type="ECO:0000256" key="5">
    <source>
        <dbReference type="ARBA" id="ARBA00023136"/>
    </source>
</evidence>
<keyword evidence="5 8" id="KW-0472">Membrane</keyword>
<keyword evidence="3 8" id="KW-0812">Transmembrane</keyword>
<keyword evidence="7" id="KW-0325">Glycoprotein</keyword>
<keyword evidence="11" id="KW-1185">Reference proteome</keyword>